<dbReference type="PROSITE" id="PS51396">
    <property type="entry name" value="PUL"/>
    <property type="match status" value="1"/>
</dbReference>
<proteinExistence type="inferred from homology"/>
<name>A0ABR0LDQ2_9PEZI</name>
<gene>
    <name evidence="5" type="ORF">LTR32_001238</name>
</gene>
<dbReference type="Pfam" id="PF00085">
    <property type="entry name" value="Thioredoxin"/>
    <property type="match status" value="1"/>
</dbReference>
<dbReference type="Gene3D" id="3.40.50.720">
    <property type="entry name" value="NAD(P)-binding Rossmann-like Domain"/>
    <property type="match status" value="1"/>
</dbReference>
<accession>A0ABR0LDQ2</accession>
<dbReference type="InterPro" id="IPR055170">
    <property type="entry name" value="GFO_IDH_MocA-like_dom"/>
</dbReference>
<dbReference type="PANTHER" id="PTHR42840:SF5">
    <property type="entry name" value="NAD(P)-BINDING ROSSMANN-FOLD SUPERFAMILY PROTEIN"/>
    <property type="match status" value="1"/>
</dbReference>
<dbReference type="InterPro" id="IPR013535">
    <property type="entry name" value="PUL_dom"/>
</dbReference>
<sequence length="781" mass="84577">MSGKKIGVAIIGSGIFVKEEHLPAVQASEDLELKAIYSRSLKSAKAVAATLSNVDFYSEDSDQSYQDLLSRADVQAVIIALPIMNQPEFIKKALEKGKHVMAEKPLAKDVATGRELVEWYRGNVDTEKVTFGIAEQFRYLNAFVYGAEQARSFGKVIGFRHRLSGNVPPDMKYLQTEWRKKPEHQGGFLLDGGVHFIAGMRMLLGSEAKVAKASAFTTQLQSHLPPVDTVDATFLLANGATGNFSVSFGTTFTGADWAVACKKGSVSVDGTKVTVKPLGGEEKVVDKPDELGGVKQEVFAWAKSLVMFLLGKGIPDHITSLPKRVLDTPFGQMLRPQLDASMRSVTQAPVSSRSMPATHAPVSAAHRASNGVPSPAVNGTSSVHPTPYGKVVAVTSLSALEKHLQNASSTAATIFFTSSTCAPCKLAYPTFDSLAEQHPHALFVKVDINAAQDIASRYQIRATPTFMTFSRGDKRDEWAGAEPSLLKSNVDSVLRYTFPPHPHTLLAVPTLQYGSLKPVTYGKVPPLDKLVAKLGEVGRDPQLTALKSFVAIRNKDAREATLPDLPAIGSTMQTKVLSLPVELRFAAIDLLRCAMIDPRVSGYFAEEQQHPKTIPTLLKHVNELSECPHSLRLVTIHLACNLFTSPLYVKEITKPDSELATLLSQLITSSLLDVSHPSVRVASAWLAFNLAATNYRVRREEQTEALAEGLQVELAASVIETLGSEDNEEAVKALLLMLGYLVYCAPQDGELLDLCKALDAKAVVGASKGQVKLAKEVQSLL</sequence>
<dbReference type="Pfam" id="PF22725">
    <property type="entry name" value="GFO_IDH_MocA_C3"/>
    <property type="match status" value="1"/>
</dbReference>
<dbReference type="Gene3D" id="3.40.30.10">
    <property type="entry name" value="Glutaredoxin"/>
    <property type="match status" value="1"/>
</dbReference>
<organism evidence="5 6">
    <name type="scientific">Rachicladosporium monterosium</name>
    <dbReference type="NCBI Taxonomy" id="1507873"/>
    <lineage>
        <taxon>Eukaryota</taxon>
        <taxon>Fungi</taxon>
        <taxon>Dikarya</taxon>
        <taxon>Ascomycota</taxon>
        <taxon>Pezizomycotina</taxon>
        <taxon>Dothideomycetes</taxon>
        <taxon>Dothideomycetidae</taxon>
        <taxon>Cladosporiales</taxon>
        <taxon>Cladosporiaceae</taxon>
        <taxon>Rachicladosporium</taxon>
    </lineage>
</organism>
<dbReference type="CDD" id="cd02947">
    <property type="entry name" value="TRX_family"/>
    <property type="match status" value="1"/>
</dbReference>
<protein>
    <recommendedName>
        <fullName evidence="7">Thioredoxin domain-containing protein</fullName>
    </recommendedName>
</protein>
<comment type="similarity">
    <text evidence="1">Belongs to the Gfo/Idh/MocA family.</text>
</comment>
<dbReference type="InterPro" id="IPR011989">
    <property type="entry name" value="ARM-like"/>
</dbReference>
<keyword evidence="6" id="KW-1185">Reference proteome</keyword>
<comment type="caution">
    <text evidence="5">The sequence shown here is derived from an EMBL/GenBank/DDBJ whole genome shotgun (WGS) entry which is preliminary data.</text>
</comment>
<evidence type="ECO:0000313" key="6">
    <source>
        <dbReference type="Proteomes" id="UP001308179"/>
    </source>
</evidence>
<dbReference type="PROSITE" id="PS51352">
    <property type="entry name" value="THIOREDOXIN_2"/>
    <property type="match status" value="1"/>
</dbReference>
<evidence type="ECO:0000259" key="4">
    <source>
        <dbReference type="PROSITE" id="PS51396"/>
    </source>
</evidence>
<dbReference type="InterPro" id="IPR000683">
    <property type="entry name" value="Gfo/Idh/MocA-like_OxRdtase_N"/>
</dbReference>
<feature type="domain" description="Thioredoxin" evidence="3">
    <location>
        <begin position="362"/>
        <end position="539"/>
    </location>
</feature>
<dbReference type="InterPro" id="IPR036249">
    <property type="entry name" value="Thioredoxin-like_sf"/>
</dbReference>
<dbReference type="EMBL" id="JAVRRR010000045">
    <property type="protein sequence ID" value="KAK5147304.1"/>
    <property type="molecule type" value="Genomic_DNA"/>
</dbReference>
<dbReference type="Pfam" id="PF08324">
    <property type="entry name" value="PUL"/>
    <property type="match status" value="1"/>
</dbReference>
<feature type="domain" description="PUL" evidence="4">
    <location>
        <begin position="506"/>
        <end position="781"/>
    </location>
</feature>
<dbReference type="SUPFAM" id="SSF55347">
    <property type="entry name" value="Glyceraldehyde-3-phosphate dehydrogenase-like, C-terminal domain"/>
    <property type="match status" value="1"/>
</dbReference>
<reference evidence="5 6" key="1">
    <citation type="submission" date="2023-08" db="EMBL/GenBank/DDBJ databases">
        <title>Black Yeasts Isolated from many extreme environments.</title>
        <authorList>
            <person name="Coleine C."/>
            <person name="Stajich J.E."/>
            <person name="Selbmann L."/>
        </authorList>
    </citation>
    <scope>NUCLEOTIDE SEQUENCE [LARGE SCALE GENOMIC DNA]</scope>
    <source>
        <strain evidence="5 6">CCFEE 5386</strain>
    </source>
</reference>
<evidence type="ECO:0000256" key="2">
    <source>
        <dbReference type="SAM" id="MobiDB-lite"/>
    </source>
</evidence>
<evidence type="ECO:0000259" key="3">
    <source>
        <dbReference type="PROSITE" id="PS51352"/>
    </source>
</evidence>
<dbReference type="Gene3D" id="1.25.10.10">
    <property type="entry name" value="Leucine-rich Repeat Variant"/>
    <property type="match status" value="1"/>
</dbReference>
<dbReference type="Proteomes" id="UP001308179">
    <property type="component" value="Unassembled WGS sequence"/>
</dbReference>
<dbReference type="InterPro" id="IPR013766">
    <property type="entry name" value="Thioredoxin_domain"/>
</dbReference>
<dbReference type="PANTHER" id="PTHR42840">
    <property type="entry name" value="NAD(P)-BINDING ROSSMANN-FOLD SUPERFAMILY PROTEIN-RELATED"/>
    <property type="match status" value="1"/>
</dbReference>
<evidence type="ECO:0008006" key="7">
    <source>
        <dbReference type="Google" id="ProtNLM"/>
    </source>
</evidence>
<dbReference type="InterPro" id="IPR036291">
    <property type="entry name" value="NAD(P)-bd_dom_sf"/>
</dbReference>
<dbReference type="Pfam" id="PF01408">
    <property type="entry name" value="GFO_IDH_MocA"/>
    <property type="match status" value="1"/>
</dbReference>
<dbReference type="Gene3D" id="3.30.360.10">
    <property type="entry name" value="Dihydrodipicolinate Reductase, domain 2"/>
    <property type="match status" value="1"/>
</dbReference>
<feature type="region of interest" description="Disordered" evidence="2">
    <location>
        <begin position="350"/>
        <end position="381"/>
    </location>
</feature>
<dbReference type="SUPFAM" id="SSF51735">
    <property type="entry name" value="NAD(P)-binding Rossmann-fold domains"/>
    <property type="match status" value="1"/>
</dbReference>
<evidence type="ECO:0000313" key="5">
    <source>
        <dbReference type="EMBL" id="KAK5147304.1"/>
    </source>
</evidence>
<dbReference type="SUPFAM" id="SSF52833">
    <property type="entry name" value="Thioredoxin-like"/>
    <property type="match status" value="1"/>
</dbReference>
<evidence type="ECO:0000256" key="1">
    <source>
        <dbReference type="ARBA" id="ARBA00010928"/>
    </source>
</evidence>